<feature type="compositionally biased region" description="Basic and acidic residues" evidence="9">
    <location>
        <begin position="309"/>
        <end position="318"/>
    </location>
</feature>
<evidence type="ECO:0000313" key="14">
    <source>
        <dbReference type="Proteomes" id="UP001163823"/>
    </source>
</evidence>
<evidence type="ECO:0000256" key="2">
    <source>
        <dbReference type="ARBA" id="ARBA00006801"/>
    </source>
</evidence>
<comment type="subcellular location">
    <subcellularLocation>
        <location evidence="1">Nucleus</location>
    </subcellularLocation>
</comment>
<dbReference type="InterPro" id="IPR014977">
    <property type="entry name" value="WRC_dom"/>
</dbReference>
<dbReference type="InterPro" id="IPR001841">
    <property type="entry name" value="Znf_RING"/>
</dbReference>
<keyword evidence="5" id="KW-0804">Transcription</keyword>
<keyword evidence="14" id="KW-1185">Reference proteome</keyword>
<feature type="domain" description="WRC" evidence="12">
    <location>
        <begin position="5"/>
        <end position="50"/>
    </location>
</feature>
<organism evidence="13 14">
    <name type="scientific">Quillaja saponaria</name>
    <name type="common">Soap bark tree</name>
    <dbReference type="NCBI Taxonomy" id="32244"/>
    <lineage>
        <taxon>Eukaryota</taxon>
        <taxon>Viridiplantae</taxon>
        <taxon>Streptophyta</taxon>
        <taxon>Embryophyta</taxon>
        <taxon>Tracheophyta</taxon>
        <taxon>Spermatophyta</taxon>
        <taxon>Magnoliopsida</taxon>
        <taxon>eudicotyledons</taxon>
        <taxon>Gunneridae</taxon>
        <taxon>Pentapetalae</taxon>
        <taxon>rosids</taxon>
        <taxon>fabids</taxon>
        <taxon>Fabales</taxon>
        <taxon>Quillajaceae</taxon>
        <taxon>Quillaja</taxon>
    </lineage>
</organism>
<dbReference type="Pfam" id="PF10497">
    <property type="entry name" value="zf-4CXXC_R1"/>
    <property type="match status" value="1"/>
</dbReference>
<dbReference type="SMART" id="SM00558">
    <property type="entry name" value="JmjC"/>
    <property type="match status" value="1"/>
</dbReference>
<evidence type="ECO:0000256" key="3">
    <source>
        <dbReference type="ARBA" id="ARBA00022723"/>
    </source>
</evidence>
<feature type="compositionally biased region" description="Basic residues" evidence="9">
    <location>
        <begin position="931"/>
        <end position="944"/>
    </location>
</feature>
<feature type="compositionally biased region" description="Basic residues" evidence="9">
    <location>
        <begin position="403"/>
        <end position="418"/>
    </location>
</feature>
<evidence type="ECO:0000256" key="6">
    <source>
        <dbReference type="ARBA" id="ARBA00023242"/>
    </source>
</evidence>
<dbReference type="InterPro" id="IPR018866">
    <property type="entry name" value="Znf-4CXXC_R1"/>
</dbReference>
<dbReference type="PROSITE" id="PS50089">
    <property type="entry name" value="ZF_RING_2"/>
    <property type="match status" value="1"/>
</dbReference>
<proteinExistence type="inferred from homology"/>
<evidence type="ECO:0000259" key="10">
    <source>
        <dbReference type="PROSITE" id="PS50089"/>
    </source>
</evidence>
<dbReference type="Pfam" id="PF08879">
    <property type="entry name" value="WRC"/>
    <property type="match status" value="1"/>
</dbReference>
<feature type="compositionally biased region" description="Basic and acidic residues" evidence="9">
    <location>
        <begin position="1573"/>
        <end position="1582"/>
    </location>
</feature>
<name>A0AAD7LWE0_QUISA</name>
<dbReference type="SUPFAM" id="SSF51197">
    <property type="entry name" value="Clavaminate synthase-like"/>
    <property type="match status" value="2"/>
</dbReference>
<comment type="similarity">
    <text evidence="2">Belongs to the JARID1 histone demethylase family.</text>
</comment>
<dbReference type="PANTHER" id="PTHR12549:SF38">
    <property type="entry name" value="JMJC DOMAIN-CONTAINING HISTONE DEMETHYLASE 2, ISOFORM A"/>
    <property type="match status" value="1"/>
</dbReference>
<feature type="compositionally biased region" description="Basic and acidic residues" evidence="9">
    <location>
        <begin position="627"/>
        <end position="646"/>
    </location>
</feature>
<dbReference type="Pfam" id="PF02373">
    <property type="entry name" value="JmjC"/>
    <property type="match status" value="1"/>
</dbReference>
<dbReference type="EMBL" id="JARAOO010000006">
    <property type="protein sequence ID" value="KAJ7965342.1"/>
    <property type="molecule type" value="Genomic_DNA"/>
</dbReference>
<dbReference type="PROSITE" id="PS51184">
    <property type="entry name" value="JMJC"/>
    <property type="match status" value="1"/>
</dbReference>
<feature type="region of interest" description="Disordered" evidence="9">
    <location>
        <begin position="755"/>
        <end position="775"/>
    </location>
</feature>
<gene>
    <name evidence="13" type="ORF">O6P43_015000</name>
</gene>
<feature type="compositionally biased region" description="Basic residues" evidence="9">
    <location>
        <begin position="319"/>
        <end position="332"/>
    </location>
</feature>
<dbReference type="GO" id="GO:0031490">
    <property type="term" value="F:chromatin DNA binding"/>
    <property type="evidence" value="ECO:0007669"/>
    <property type="project" value="TreeGrafter"/>
</dbReference>
<keyword evidence="6" id="KW-0539">Nucleus</keyword>
<evidence type="ECO:0000313" key="13">
    <source>
        <dbReference type="EMBL" id="KAJ7965342.1"/>
    </source>
</evidence>
<protein>
    <submittedName>
        <fullName evidence="13">Lysine-specific demethylase JMJ25</fullName>
    </submittedName>
</protein>
<evidence type="ECO:0000256" key="5">
    <source>
        <dbReference type="ARBA" id="ARBA00023163"/>
    </source>
</evidence>
<evidence type="ECO:0000259" key="11">
    <source>
        <dbReference type="PROSITE" id="PS51184"/>
    </source>
</evidence>
<evidence type="ECO:0000256" key="7">
    <source>
        <dbReference type="PROSITE-ProRule" id="PRU00175"/>
    </source>
</evidence>
<keyword evidence="3" id="KW-0479">Metal-binding</keyword>
<dbReference type="InterPro" id="IPR017956">
    <property type="entry name" value="AT_hook_DNA-bd_motif"/>
</dbReference>
<feature type="region of interest" description="Disordered" evidence="9">
    <location>
        <begin position="917"/>
        <end position="944"/>
    </location>
</feature>
<evidence type="ECO:0000256" key="8">
    <source>
        <dbReference type="PROSITE-ProRule" id="PRU01002"/>
    </source>
</evidence>
<accession>A0AAD7LWE0</accession>
<dbReference type="GO" id="GO:0008270">
    <property type="term" value="F:zinc ion binding"/>
    <property type="evidence" value="ECO:0007669"/>
    <property type="project" value="UniProtKB-KW"/>
</dbReference>
<feature type="compositionally biased region" description="Basic residues" evidence="9">
    <location>
        <begin position="359"/>
        <end position="374"/>
    </location>
</feature>
<feature type="region of interest" description="Disordered" evidence="9">
    <location>
        <begin position="627"/>
        <end position="648"/>
    </location>
</feature>
<evidence type="ECO:0000259" key="12">
    <source>
        <dbReference type="PROSITE" id="PS51667"/>
    </source>
</evidence>
<reference evidence="13" key="1">
    <citation type="journal article" date="2023" name="Science">
        <title>Elucidation of the pathway for biosynthesis of saponin adjuvants from the soapbark tree.</title>
        <authorList>
            <person name="Reed J."/>
            <person name="Orme A."/>
            <person name="El-Demerdash A."/>
            <person name="Owen C."/>
            <person name="Martin L.B.B."/>
            <person name="Misra R.C."/>
            <person name="Kikuchi S."/>
            <person name="Rejzek M."/>
            <person name="Martin A.C."/>
            <person name="Harkess A."/>
            <person name="Leebens-Mack J."/>
            <person name="Louveau T."/>
            <person name="Stephenson M.J."/>
            <person name="Osbourn A."/>
        </authorList>
    </citation>
    <scope>NUCLEOTIDE SEQUENCE</scope>
    <source>
        <strain evidence="13">S10</strain>
    </source>
</reference>
<comment type="caution">
    <text evidence="13">The sequence shown here is derived from an EMBL/GenBank/DDBJ whole genome shotgun (WGS) entry which is preliminary data.</text>
</comment>
<dbReference type="GO" id="GO:0000785">
    <property type="term" value="C:chromatin"/>
    <property type="evidence" value="ECO:0007669"/>
    <property type="project" value="TreeGrafter"/>
</dbReference>
<dbReference type="GO" id="GO:0000118">
    <property type="term" value="C:histone deacetylase complex"/>
    <property type="evidence" value="ECO:0007669"/>
    <property type="project" value="TreeGrafter"/>
</dbReference>
<feature type="compositionally biased region" description="Basic and acidic residues" evidence="9">
    <location>
        <begin position="70"/>
        <end position="82"/>
    </location>
</feature>
<feature type="domain" description="RING-type" evidence="10">
    <location>
        <begin position="1060"/>
        <end position="1106"/>
    </location>
</feature>
<dbReference type="PROSITE" id="PS51667">
    <property type="entry name" value="WRC"/>
    <property type="match status" value="1"/>
</dbReference>
<evidence type="ECO:0000256" key="1">
    <source>
        <dbReference type="ARBA" id="ARBA00004123"/>
    </source>
</evidence>
<dbReference type="GO" id="GO:0003712">
    <property type="term" value="F:transcription coregulator activity"/>
    <property type="evidence" value="ECO:0007669"/>
    <property type="project" value="TreeGrafter"/>
</dbReference>
<sequence length="2036" mass="227638">MDEPWQQYSRCTRTGTPNWRCRERALSGKSFCEKHYLLSIQRSKRKMEESKFETEGGNEVGQVKRKGKRQNLEEKSRNRDVGLGDGDGGVQDWSSGGNGSLNVFEEIARLFGEVSEEGANLDCPSLELWNDPGGQDVQEGGFGDLACENGSQILLGGVKVQDRQAEHTNENAGFSLDDSYVQPWIRESACGIGGWLSGVGQETQVSRTSLDANENAGVGLSNVETQNLFGEGCYGSLCSEGFQDLFSEYKGAEGSGNGQVFVTEPSYKSLQCKGNQGLDDENECRNGGAIFGREGVQVGHGECGNENVDTEKVAESKAKRGRPKGSKNKKKVTGAEEGIKRLGGVAGDNEPGCESMRPLVKRGRPKGSKNKYKNHSKELSPLIHGKLVLACCNEDANETVRPQTKRGRPKGSKNRKKSVMGQKNQGTSDGIVVANDGVKTVRLIGPENKMLIQHEEETGLLARATNYDEGRIETSQQKSKLFLPRVSKNMKRKLSGQVNQATSNEVVYVDNRSDKFLGLTGLELDTPGILAVEDKGSLVDAIGSKKGGHGFVQPKDNCAKSQGLKDEVQNVSGLEIDGMGIESTLVNDGSDKYVQPIGLEDYSPTLVSVQNEEMLWEVVVGYEVQTEKDQTKGKHGGPVKEAKEQGQPECSEIKGVLTGQDIQHMSSKTVGGNDGEANRGLPVKGYCGYEAESEIVETIIQCGSPRGSKNKKKDIVQPIGLEEYGPTLVSVQDEEMLWEVFVGYEIQQEKDQTKSKLGGPVLNEATEEGRPECSESKRVLAGQKIQHISSKTVGGNGGEANRGLPVKGHCGYEAESEIVKTRIQRGRPRGSKNKRKDIVCEEVLHGNVVDRSYIGKKNELPLPSELELHVLLGKKDGVFAGQLCSQNEISPQKDKLGQSEGLRNERPTITVEDESEEVEAVQECARDGRSKNKRGRQRRINSTNRKRVMFGKALNMIVAQNHQNQSCLPKIEDQVEKDLKDRGLPVEPLKESEIKNIEPNELMYESGSVQKRPRGRPRRLNNQQKYFHGIGEVKYVKHQWDSLGLSDDVKSKNEHRSLMCHQCLRNDRSALVICSRCKRKRYCYECLSKWYPEKTREEIEVACPFCVGNCNCRVCLKKGVPVVDAHEESDTEIKLQKLFYLLEKTLPLLRHMQQEQRYELDVEARTQGVTLTEEDIMQSLIEYDDRVYCDNCNTSIVNFHRSCPSPSCSYDLCLTCCLELRRGLQYGKSVVESCFSMVNGHGADGADMVFQIPTNGYEINANILCDTPAWKAETDGRIPCPPKEQGGCGTAFLLLRRIFEANWVDQLIRRAEALTIKYQPLNIDLTQKCLSCHNSAENGVQDSVRLAASRKNCHDNFLYCPNAVDMGETKIEHFQMHWMRGEPVIVRDVLEKASGLSWDPMVMWRAFMGAKRILKEEAARFKAIDCLDWCEVDINIFQFFKGYLEGRRYRNGWPEMLKLKDWPPSNSFEECLPRHCSEFTTMLPYFDYTDPKSGILNLATRLPVALKPDLGPKTYIAYGSSEELGSGDSVTKLHCDISDAVNVLTHTSGVKIPPWQNRIINRLKKKYVAENSHELCSRRHEAPGASRRKPKRRRKIRMDPKRSEKEEQEKVGNVEEEQEKVGNVEEEQEKSNEQQNKSMDSDVAACSRECPASPKGNNTINIYSQSIGDLATSAQQSDLHMGDTSSVLLGKDCGWINDKGKKLVDLRRCSLSCNKFPKGVFLPESMDLKERTQDNYEKEKSLDMKFKKDVFCSLHCQPHACTCLVDLNSVTTPICASPRQISNMTEQLDLKHGCTDEMISRYNNASELATAQKNINLVVDGNCFGICKDKPYFSSFQEQDSGFQWPLFGNAAGHEFPVALANSASVHDPAKGITERKLCSQPSNVSAEARFVNELNTSGTTASQIEINNSESTKPELRSTQDFLQNHDNLESQYGSAVWDIFRRQDVPKLIEYLWKHHKEFRHVNNLPVNSVAHPIHDQTLYLSERHKKQLKEEFDVEPWTFEQHLGEAVFIPAGCPHQVRNRQSCIKVALDFVSP</sequence>
<feature type="region of interest" description="Disordered" evidence="9">
    <location>
        <begin position="398"/>
        <end position="430"/>
    </location>
</feature>
<evidence type="ECO:0000256" key="4">
    <source>
        <dbReference type="ARBA" id="ARBA00023015"/>
    </source>
</evidence>
<dbReference type="GO" id="GO:0032454">
    <property type="term" value="F:histone H3K9 demethylase activity"/>
    <property type="evidence" value="ECO:0007669"/>
    <property type="project" value="InterPro"/>
</dbReference>
<feature type="compositionally biased region" description="Basic residues" evidence="9">
    <location>
        <begin position="1586"/>
        <end position="1596"/>
    </location>
</feature>
<dbReference type="InterPro" id="IPR003347">
    <property type="entry name" value="JmjC_dom"/>
</dbReference>
<comment type="caution">
    <text evidence="8">Lacks conserved residue(s) required for the propagation of feature annotation.</text>
</comment>
<keyword evidence="4" id="KW-0805">Transcription regulation</keyword>
<feature type="region of interest" description="Disordered" evidence="9">
    <location>
        <begin position="1573"/>
        <end position="1645"/>
    </location>
</feature>
<dbReference type="PANTHER" id="PTHR12549">
    <property type="entry name" value="JMJC DOMAIN-CONTAINING HISTONE DEMETHYLATION PROTEIN"/>
    <property type="match status" value="1"/>
</dbReference>
<feature type="region of interest" description="Disordered" evidence="9">
    <location>
        <begin position="43"/>
        <end position="97"/>
    </location>
</feature>
<dbReference type="Proteomes" id="UP001163823">
    <property type="component" value="Chromosome 6"/>
</dbReference>
<feature type="region of interest" description="Disordered" evidence="9">
    <location>
        <begin position="302"/>
        <end position="378"/>
    </location>
</feature>
<dbReference type="InterPro" id="IPR045109">
    <property type="entry name" value="LSDs-like"/>
</dbReference>
<dbReference type="SMART" id="SM00384">
    <property type="entry name" value="AT_hook"/>
    <property type="match status" value="5"/>
</dbReference>
<keyword evidence="7" id="KW-0862">Zinc</keyword>
<keyword evidence="7" id="KW-0863">Zinc-finger</keyword>
<evidence type="ECO:0000256" key="9">
    <source>
        <dbReference type="SAM" id="MobiDB-lite"/>
    </source>
</evidence>
<dbReference type="GO" id="GO:0006357">
    <property type="term" value="P:regulation of transcription by RNA polymerase II"/>
    <property type="evidence" value="ECO:0007669"/>
    <property type="project" value="TreeGrafter"/>
</dbReference>
<dbReference type="Gene3D" id="2.60.120.650">
    <property type="entry name" value="Cupin"/>
    <property type="match status" value="2"/>
</dbReference>
<dbReference type="KEGG" id="qsa:O6P43_015000"/>
<feature type="domain" description="JmjC" evidence="11">
    <location>
        <begin position="1491"/>
        <end position="2036"/>
    </location>
</feature>
<feature type="compositionally biased region" description="Basic and acidic residues" evidence="9">
    <location>
        <begin position="1597"/>
        <end position="1623"/>
    </location>
</feature>